<dbReference type="STRING" id="1397694.GCA_000702585_01226"/>
<dbReference type="Proteomes" id="UP000254060">
    <property type="component" value="Unassembled WGS sequence"/>
</dbReference>
<evidence type="ECO:0000313" key="3">
    <source>
        <dbReference type="Proteomes" id="UP000254060"/>
    </source>
</evidence>
<dbReference type="RefSeq" id="WP_029334464.1">
    <property type="nucleotide sequence ID" value="NZ_UGGP01000001.1"/>
</dbReference>
<gene>
    <name evidence="2" type="ORF">NCTC13163_00711</name>
</gene>
<name>A0A377FSB7_9BACL</name>
<reference evidence="2 3" key="1">
    <citation type="submission" date="2018-06" db="EMBL/GenBank/DDBJ databases">
        <authorList>
            <consortium name="Pathogen Informatics"/>
            <person name="Doyle S."/>
        </authorList>
    </citation>
    <scope>NUCLEOTIDE SEQUENCE [LARGE SCALE GENOMIC DNA]</scope>
    <source>
        <strain evidence="2 3">NCTC13163</strain>
    </source>
</reference>
<dbReference type="EMBL" id="UGGP01000001">
    <property type="protein sequence ID" value="STO07365.1"/>
    <property type="molecule type" value="Genomic_DNA"/>
</dbReference>
<evidence type="ECO:0000313" key="2">
    <source>
        <dbReference type="EMBL" id="STO07365.1"/>
    </source>
</evidence>
<evidence type="ECO:0000256" key="1">
    <source>
        <dbReference type="SAM" id="Coils"/>
    </source>
</evidence>
<dbReference type="OrthoDB" id="2357504at2"/>
<accession>A0A377FSB7</accession>
<organism evidence="2 3">
    <name type="scientific">Exiguobacterium aurantiacum</name>
    <dbReference type="NCBI Taxonomy" id="33987"/>
    <lineage>
        <taxon>Bacteria</taxon>
        <taxon>Bacillati</taxon>
        <taxon>Bacillota</taxon>
        <taxon>Bacilli</taxon>
        <taxon>Bacillales</taxon>
        <taxon>Bacillales Family XII. Incertae Sedis</taxon>
        <taxon>Exiguobacterium</taxon>
    </lineage>
</organism>
<protein>
    <submittedName>
        <fullName evidence="2">Uncharacterized protein</fullName>
    </submittedName>
</protein>
<dbReference type="AlphaFoldDB" id="A0A377FSB7"/>
<sequence length="117" mass="13524">MDRQQVEYVERENAFLREQLQALTDQIEAVKQDVLEEGAKHIRGKENTIQKMKELEREVRQAKANADKWRKVAASEKAKRETVETELKRIQQIVERAKAIPVAGKLVAKIEREGQSS</sequence>
<feature type="coiled-coil region" evidence="1">
    <location>
        <begin position="6"/>
        <end position="100"/>
    </location>
</feature>
<proteinExistence type="predicted"/>
<keyword evidence="1" id="KW-0175">Coiled coil</keyword>